<dbReference type="InterPro" id="IPR019953">
    <property type="entry name" value="OHR"/>
</dbReference>
<dbReference type="Gene3D" id="3.30.300.20">
    <property type="match status" value="1"/>
</dbReference>
<dbReference type="Gene3D" id="2.20.25.10">
    <property type="match status" value="1"/>
</dbReference>
<evidence type="ECO:0000256" key="1">
    <source>
        <dbReference type="ARBA" id="ARBA00007378"/>
    </source>
</evidence>
<keyword evidence="3" id="KW-1185">Reference proteome</keyword>
<gene>
    <name evidence="2" type="ORF">SAMN02745947_02032</name>
</gene>
<dbReference type="PANTHER" id="PTHR33797">
    <property type="entry name" value="ORGANIC HYDROPEROXIDE RESISTANCE PROTEIN-LIKE"/>
    <property type="match status" value="1"/>
</dbReference>
<comment type="similarity">
    <text evidence="1">Belongs to the OsmC/Ohr family.</text>
</comment>
<comment type="caution">
    <text evidence="2">The sequence shown here is derived from an EMBL/GenBank/DDBJ whole genome shotgun (WGS) entry which is preliminary data.</text>
</comment>
<dbReference type="Proteomes" id="UP000193566">
    <property type="component" value="Unassembled WGS sequence"/>
</dbReference>
<dbReference type="SUPFAM" id="SSF82784">
    <property type="entry name" value="OsmC-like"/>
    <property type="match status" value="1"/>
</dbReference>
<dbReference type="PANTHER" id="PTHR33797:SF2">
    <property type="entry name" value="ORGANIC HYDROPEROXIDE RESISTANCE PROTEIN-LIKE"/>
    <property type="match status" value="1"/>
</dbReference>
<organism evidence="2 3">
    <name type="scientific">Rhodococcus rhodochrous J3</name>
    <dbReference type="NCBI Taxonomy" id="903528"/>
    <lineage>
        <taxon>Bacteria</taxon>
        <taxon>Bacillati</taxon>
        <taxon>Actinomycetota</taxon>
        <taxon>Actinomycetes</taxon>
        <taxon>Mycobacteriales</taxon>
        <taxon>Nocardiaceae</taxon>
        <taxon>Rhodococcus</taxon>
    </lineage>
</organism>
<dbReference type="InterPro" id="IPR015946">
    <property type="entry name" value="KH_dom-like_a/b"/>
</dbReference>
<evidence type="ECO:0000313" key="2">
    <source>
        <dbReference type="EMBL" id="SMG31182.1"/>
    </source>
</evidence>
<name>A0ABY1M9F6_RHORH</name>
<sequence>MTVMEYTAEATADGNGRNGRVASNDGLVDVALGIPVELGGAGGGSNPEQLFAAGYAGCFLSALSSVARAHKVRLTDPTVTARVTIADHGEGFGLSVELVVNMPGVDEDVARTVVEGAHQKCPYSKAVRNNVDVALTLK</sequence>
<dbReference type="InterPro" id="IPR003718">
    <property type="entry name" value="OsmC/Ohr_fam"/>
</dbReference>
<dbReference type="Pfam" id="PF02566">
    <property type="entry name" value="OsmC"/>
    <property type="match status" value="1"/>
</dbReference>
<evidence type="ECO:0000313" key="3">
    <source>
        <dbReference type="Proteomes" id="UP000193566"/>
    </source>
</evidence>
<proteinExistence type="inferred from homology"/>
<dbReference type="NCBIfam" id="TIGR03561">
    <property type="entry name" value="organ_hyd_perox"/>
    <property type="match status" value="1"/>
</dbReference>
<accession>A0ABY1M9F6</accession>
<reference evidence="2 3" key="1">
    <citation type="submission" date="2017-04" db="EMBL/GenBank/DDBJ databases">
        <authorList>
            <person name="Varghese N."/>
            <person name="Submissions S."/>
        </authorList>
    </citation>
    <scope>NUCLEOTIDE SEQUENCE [LARGE SCALE GENOMIC DNA]</scope>
    <source>
        <strain evidence="2 3">J3</strain>
    </source>
</reference>
<protein>
    <submittedName>
        <fullName evidence="2">Peroxiredoxin, Ohr subfamily</fullName>
    </submittedName>
</protein>
<dbReference type="EMBL" id="FXAV01000004">
    <property type="protein sequence ID" value="SMG31182.1"/>
    <property type="molecule type" value="Genomic_DNA"/>
</dbReference>
<dbReference type="InterPro" id="IPR036102">
    <property type="entry name" value="OsmC/Ohrsf"/>
</dbReference>